<name>A0ACC3DY47_9PEZI</name>
<protein>
    <submittedName>
        <fullName evidence="1">Uncharacterized protein</fullName>
    </submittedName>
</protein>
<organism evidence="1 2">
    <name type="scientific">Coniosporium uncinatum</name>
    <dbReference type="NCBI Taxonomy" id="93489"/>
    <lineage>
        <taxon>Eukaryota</taxon>
        <taxon>Fungi</taxon>
        <taxon>Dikarya</taxon>
        <taxon>Ascomycota</taxon>
        <taxon>Pezizomycotina</taxon>
        <taxon>Dothideomycetes</taxon>
        <taxon>Dothideomycetes incertae sedis</taxon>
        <taxon>Coniosporium</taxon>
    </lineage>
</organism>
<reference evidence="1" key="1">
    <citation type="submission" date="2024-09" db="EMBL/GenBank/DDBJ databases">
        <title>Black Yeasts Isolated from many extreme environments.</title>
        <authorList>
            <person name="Coleine C."/>
            <person name="Stajich J.E."/>
            <person name="Selbmann L."/>
        </authorList>
    </citation>
    <scope>NUCLEOTIDE SEQUENCE</scope>
    <source>
        <strain evidence="1">CCFEE 5737</strain>
    </source>
</reference>
<accession>A0ACC3DY47</accession>
<dbReference type="EMBL" id="JAWDJW010000068">
    <property type="protein sequence ID" value="KAK3081780.1"/>
    <property type="molecule type" value="Genomic_DNA"/>
</dbReference>
<comment type="caution">
    <text evidence="1">The sequence shown here is derived from an EMBL/GenBank/DDBJ whole genome shotgun (WGS) entry which is preliminary data.</text>
</comment>
<sequence>MRAIQATLKKARREPTPTETRVMAQVLRERTTRRARRKLLKWAGSRVSVKANMLFSEKGERCYCGAFGVVR</sequence>
<proteinExistence type="predicted"/>
<keyword evidence="2" id="KW-1185">Reference proteome</keyword>
<gene>
    <name evidence="1" type="ORF">LTS18_002834</name>
</gene>
<dbReference type="Proteomes" id="UP001186974">
    <property type="component" value="Unassembled WGS sequence"/>
</dbReference>
<evidence type="ECO:0000313" key="1">
    <source>
        <dbReference type="EMBL" id="KAK3081780.1"/>
    </source>
</evidence>
<evidence type="ECO:0000313" key="2">
    <source>
        <dbReference type="Proteomes" id="UP001186974"/>
    </source>
</evidence>